<dbReference type="InterPro" id="IPR008256">
    <property type="entry name" value="Peptidase_S1B"/>
</dbReference>
<keyword evidence="4 6" id="KW-0378">Hydrolase</keyword>
<keyword evidence="3 6" id="KW-0732">Signal</keyword>
<dbReference type="GO" id="GO:0004252">
    <property type="term" value="F:serine-type endopeptidase activity"/>
    <property type="evidence" value="ECO:0007669"/>
    <property type="project" value="InterPro"/>
</dbReference>
<dbReference type="Proteomes" id="UP000578819">
    <property type="component" value="Unassembled WGS sequence"/>
</dbReference>
<dbReference type="Gene3D" id="2.40.10.10">
    <property type="entry name" value="Trypsin-like serine proteases"/>
    <property type="match status" value="2"/>
</dbReference>
<sequence>MYVRRGIGRVGLRSLAAALLLSTAALAGATAPASAAKPSARPEAPTASDGVNVSVAARASVRGESSFAGNGKVLDPNATAPSGASNTAIGIESIYGPDNRIRISPATSFPARAVVQITRNGAAHCTGWLYGPDIVATAGHCVHSGGSSGSWYSGLAVWPGRDGSSTPYGSCTVRRMHSVTGWTTDGNEEFDYGALKLNCTIGNTTGWFGYWWQSASLAGTSTLINGYPGDKPFGQQWRGDSVSRTVAVSQTNQIFYTNDTIGGMSGSAVYQNRAAGSSFCVGYCSMAIHAYGFPHDAYPHNTYNHATRITEARFNNLQAWKAAA</sequence>
<dbReference type="InterPro" id="IPR043504">
    <property type="entry name" value="Peptidase_S1_PA_chymotrypsin"/>
</dbReference>
<dbReference type="PANTHER" id="PTHR15462:SF8">
    <property type="entry name" value="SERINE PROTEASE"/>
    <property type="match status" value="1"/>
</dbReference>
<comment type="similarity">
    <text evidence="1 6">Belongs to the peptidase S1B family.</text>
</comment>
<evidence type="ECO:0000256" key="5">
    <source>
        <dbReference type="ARBA" id="ARBA00022825"/>
    </source>
</evidence>
<gene>
    <name evidence="8" type="ORF">FHR38_000601</name>
</gene>
<protein>
    <recommendedName>
        <fullName evidence="6">Serine protease</fullName>
        <ecNumber evidence="6">3.4.21.-</ecNumber>
    </recommendedName>
</protein>
<evidence type="ECO:0000313" key="9">
    <source>
        <dbReference type="Proteomes" id="UP000578819"/>
    </source>
</evidence>
<comment type="caution">
    <text evidence="8">The sequence shown here is derived from an EMBL/GenBank/DDBJ whole genome shotgun (WGS) entry which is preliminary data.</text>
</comment>
<dbReference type="PANTHER" id="PTHR15462">
    <property type="entry name" value="SERINE PROTEASE"/>
    <property type="match status" value="1"/>
</dbReference>
<dbReference type="SUPFAM" id="SSF50494">
    <property type="entry name" value="Trypsin-like serine proteases"/>
    <property type="match status" value="1"/>
</dbReference>
<dbReference type="InterPro" id="IPR001254">
    <property type="entry name" value="Trypsin_dom"/>
</dbReference>
<dbReference type="InterPro" id="IPR009003">
    <property type="entry name" value="Peptidase_S1_PA"/>
</dbReference>
<dbReference type="EMBL" id="JACHJW010000001">
    <property type="protein sequence ID" value="MBB4956868.1"/>
    <property type="molecule type" value="Genomic_DNA"/>
</dbReference>
<dbReference type="GO" id="GO:0006508">
    <property type="term" value="P:proteolysis"/>
    <property type="evidence" value="ECO:0007669"/>
    <property type="project" value="UniProtKB-KW"/>
</dbReference>
<evidence type="ECO:0000313" key="8">
    <source>
        <dbReference type="EMBL" id="MBB4956868.1"/>
    </source>
</evidence>
<evidence type="ECO:0000256" key="4">
    <source>
        <dbReference type="ARBA" id="ARBA00022801"/>
    </source>
</evidence>
<evidence type="ECO:0000256" key="3">
    <source>
        <dbReference type="ARBA" id="ARBA00022729"/>
    </source>
</evidence>
<organism evidence="8 9">
    <name type="scientific">Micromonospora polyrhachis</name>
    <dbReference type="NCBI Taxonomy" id="1282883"/>
    <lineage>
        <taxon>Bacteria</taxon>
        <taxon>Bacillati</taxon>
        <taxon>Actinomycetota</taxon>
        <taxon>Actinomycetes</taxon>
        <taxon>Micromonosporales</taxon>
        <taxon>Micromonosporaceae</taxon>
        <taxon>Micromonospora</taxon>
    </lineage>
</organism>
<evidence type="ECO:0000256" key="6">
    <source>
        <dbReference type="RuleBase" id="RU004296"/>
    </source>
</evidence>
<reference evidence="8 9" key="1">
    <citation type="submission" date="2020-08" db="EMBL/GenBank/DDBJ databases">
        <title>Sequencing the genomes of 1000 actinobacteria strains.</title>
        <authorList>
            <person name="Klenk H.-P."/>
        </authorList>
    </citation>
    <scope>NUCLEOTIDE SEQUENCE [LARGE SCALE GENOMIC DNA]</scope>
    <source>
        <strain evidence="8 9">DSM 45886</strain>
    </source>
</reference>
<dbReference type="EC" id="3.4.21.-" evidence="6"/>
<feature type="signal peptide" evidence="6">
    <location>
        <begin position="1"/>
        <end position="27"/>
    </location>
</feature>
<accession>A0A7W7WN53</accession>
<keyword evidence="5 6" id="KW-0720">Serine protease</keyword>
<dbReference type="Pfam" id="PF00089">
    <property type="entry name" value="Trypsin"/>
    <property type="match status" value="1"/>
</dbReference>
<evidence type="ECO:0000259" key="7">
    <source>
        <dbReference type="Pfam" id="PF00089"/>
    </source>
</evidence>
<dbReference type="AlphaFoldDB" id="A0A7W7WN53"/>
<dbReference type="PRINTS" id="PR00839">
    <property type="entry name" value="V8PROTEASE"/>
</dbReference>
<dbReference type="InterPro" id="IPR050966">
    <property type="entry name" value="Glutamyl_endopeptidase"/>
</dbReference>
<evidence type="ECO:0000256" key="1">
    <source>
        <dbReference type="ARBA" id="ARBA00008764"/>
    </source>
</evidence>
<feature type="chain" id="PRO_5039745969" description="Serine protease" evidence="6">
    <location>
        <begin position="28"/>
        <end position="324"/>
    </location>
</feature>
<evidence type="ECO:0000256" key="2">
    <source>
        <dbReference type="ARBA" id="ARBA00022670"/>
    </source>
</evidence>
<keyword evidence="2 6" id="KW-0645">Protease</keyword>
<keyword evidence="9" id="KW-1185">Reference proteome</keyword>
<feature type="domain" description="Peptidase S1" evidence="7">
    <location>
        <begin position="105"/>
        <end position="279"/>
    </location>
</feature>
<proteinExistence type="inferred from homology"/>
<dbReference type="RefSeq" id="WP_184532549.1">
    <property type="nucleotide sequence ID" value="NZ_JACHJW010000001.1"/>
</dbReference>
<name>A0A7W7WN53_9ACTN</name>